<dbReference type="PROSITE" id="PS50994">
    <property type="entry name" value="INTEGRASE"/>
    <property type="match status" value="1"/>
</dbReference>
<reference evidence="8" key="1">
    <citation type="submission" date="2018-05" db="EMBL/GenBank/DDBJ databases">
        <title>Draft genome of Mucuna pruriens seed.</title>
        <authorList>
            <person name="Nnadi N.E."/>
            <person name="Vos R."/>
            <person name="Hasami M.H."/>
            <person name="Devisetty U.K."/>
            <person name="Aguiy J.C."/>
        </authorList>
    </citation>
    <scope>NUCLEOTIDE SEQUENCE [LARGE SCALE GENOMIC DNA]</scope>
    <source>
        <strain evidence="8">JCA_2017</strain>
    </source>
</reference>
<dbReference type="PANTHER" id="PTHR34072">
    <property type="entry name" value="ENZYMATIC POLYPROTEIN-RELATED"/>
    <property type="match status" value="1"/>
</dbReference>
<dbReference type="GO" id="GO:0015074">
    <property type="term" value="P:DNA integration"/>
    <property type="evidence" value="ECO:0007669"/>
    <property type="project" value="InterPro"/>
</dbReference>
<dbReference type="Gene3D" id="3.30.70.270">
    <property type="match status" value="1"/>
</dbReference>
<evidence type="ECO:0000313" key="9">
    <source>
        <dbReference type="Proteomes" id="UP000257109"/>
    </source>
</evidence>
<proteinExistence type="predicted"/>
<sequence length="541" mass="62559">MAYDQVGQERKLKLQVLEELHLEAYENSWIYKEKVKQFHDNRILRKEFRVSQKVLLFRSRLKLIAGKIHSKWNEPFVITNKCHFMVTEGIILGHLVSNRGIEVDKAKIDIIASLSHPAFVREVRSFLGNAGFYKRFIQNFSKIALPLSKLLQQDVEFVFDQPCIEAFQELKKRLTTTPIFQAPDWELPFELMCDPSNLALGAILGQQVGKHSHVIAYASCTLDSTQANYTTTKKELLAFVFALDKFRSYLLGSKIVIFSGHVAFKFLLKKPDAKLRLIRWMLLLQEFDIKIRDKSDVENLVVGHLSKIERRIDPLPIRDDFPYEQLMQLDDINPWFANIVNYLVASILPLEASRSYKDKIKSDAKYYMWDDPYLWKFCSGQTGIMGHIKQLGRYWIVDFISLPFLGMPITLLPLASNVKELEWPLPIGMRCPSTPFFFVRWVEAKATKTNDAKVIVDFVRSNIFCKFGVPKALISGQGSHFCNKTMSTLLEKYGAMHRVATAYHPQTNGQVKVFNKEIKQILQKVANPNRKDWSWLLEDAL</sequence>
<feature type="domain" description="Integrase catalytic" evidence="7">
    <location>
        <begin position="385"/>
        <end position="541"/>
    </location>
</feature>
<dbReference type="OrthoDB" id="10055717at2759"/>
<evidence type="ECO:0000256" key="1">
    <source>
        <dbReference type="ARBA" id="ARBA00022679"/>
    </source>
</evidence>
<keyword evidence="3" id="KW-0540">Nuclease</keyword>
<dbReference type="PANTHER" id="PTHR34072:SF57">
    <property type="entry name" value="RNA-DIRECTED DNA POLYMERASE"/>
    <property type="match status" value="1"/>
</dbReference>
<evidence type="ECO:0000256" key="3">
    <source>
        <dbReference type="ARBA" id="ARBA00022722"/>
    </source>
</evidence>
<keyword evidence="6" id="KW-0695">RNA-directed DNA polymerase</keyword>
<dbReference type="Gene3D" id="3.10.20.370">
    <property type="match status" value="1"/>
</dbReference>
<protein>
    <submittedName>
        <fullName evidence="8">Retrovirus-related Pol polyprotein from transposon 17.6</fullName>
    </submittedName>
</protein>
<dbReference type="GO" id="GO:0004519">
    <property type="term" value="F:endonuclease activity"/>
    <property type="evidence" value="ECO:0007669"/>
    <property type="project" value="UniProtKB-KW"/>
</dbReference>
<dbReference type="SUPFAM" id="SSF53098">
    <property type="entry name" value="Ribonuclease H-like"/>
    <property type="match status" value="1"/>
</dbReference>
<evidence type="ECO:0000259" key="7">
    <source>
        <dbReference type="PROSITE" id="PS50994"/>
    </source>
</evidence>
<gene>
    <name evidence="8" type="primary">pol</name>
    <name evidence="8" type="ORF">CR513_30516</name>
</gene>
<dbReference type="GO" id="GO:0003676">
    <property type="term" value="F:nucleic acid binding"/>
    <property type="evidence" value="ECO:0007669"/>
    <property type="project" value="InterPro"/>
</dbReference>
<comment type="caution">
    <text evidence="8">The sequence shown here is derived from an EMBL/GenBank/DDBJ whole genome shotgun (WGS) entry which is preliminary data.</text>
</comment>
<name>A0A371GBR7_MUCPR</name>
<accession>A0A371GBR7</accession>
<keyword evidence="1" id="KW-0808">Transferase</keyword>
<keyword evidence="5" id="KW-0378">Hydrolase</keyword>
<dbReference type="FunFam" id="3.10.20.370:FF:000001">
    <property type="entry name" value="Retrovirus-related Pol polyprotein from transposon 17.6-like protein"/>
    <property type="match status" value="1"/>
</dbReference>
<keyword evidence="2" id="KW-0548">Nucleotidyltransferase</keyword>
<evidence type="ECO:0000256" key="5">
    <source>
        <dbReference type="ARBA" id="ARBA00022801"/>
    </source>
</evidence>
<evidence type="ECO:0000256" key="6">
    <source>
        <dbReference type="ARBA" id="ARBA00022918"/>
    </source>
</evidence>
<dbReference type="InterPro" id="IPR001584">
    <property type="entry name" value="Integrase_cat-core"/>
</dbReference>
<dbReference type="Proteomes" id="UP000257109">
    <property type="component" value="Unassembled WGS sequence"/>
</dbReference>
<dbReference type="InterPro" id="IPR036397">
    <property type="entry name" value="RNaseH_sf"/>
</dbReference>
<dbReference type="Pfam" id="PF17917">
    <property type="entry name" value="RT_RNaseH"/>
    <property type="match status" value="1"/>
</dbReference>
<evidence type="ECO:0000256" key="4">
    <source>
        <dbReference type="ARBA" id="ARBA00022759"/>
    </source>
</evidence>
<dbReference type="InterPro" id="IPR041373">
    <property type="entry name" value="RT_RNaseH"/>
</dbReference>
<feature type="non-terminal residue" evidence="8">
    <location>
        <position position="1"/>
    </location>
</feature>
<dbReference type="CDD" id="cd09274">
    <property type="entry name" value="RNase_HI_RT_Ty3"/>
    <property type="match status" value="1"/>
</dbReference>
<dbReference type="InterPro" id="IPR043502">
    <property type="entry name" value="DNA/RNA_pol_sf"/>
</dbReference>
<dbReference type="InterPro" id="IPR012337">
    <property type="entry name" value="RNaseH-like_sf"/>
</dbReference>
<keyword evidence="9" id="KW-1185">Reference proteome</keyword>
<dbReference type="GO" id="GO:0003964">
    <property type="term" value="F:RNA-directed DNA polymerase activity"/>
    <property type="evidence" value="ECO:0007669"/>
    <property type="project" value="UniProtKB-KW"/>
</dbReference>
<dbReference type="FunFam" id="3.30.70.270:FF:000020">
    <property type="entry name" value="Transposon Tf2-6 polyprotein-like Protein"/>
    <property type="match status" value="1"/>
</dbReference>
<dbReference type="InterPro" id="IPR043128">
    <property type="entry name" value="Rev_trsase/Diguanyl_cyclase"/>
</dbReference>
<dbReference type="AlphaFoldDB" id="A0A371GBR7"/>
<keyword evidence="4" id="KW-0255">Endonuclease</keyword>
<dbReference type="SUPFAM" id="SSF56672">
    <property type="entry name" value="DNA/RNA polymerases"/>
    <property type="match status" value="1"/>
</dbReference>
<evidence type="ECO:0000256" key="2">
    <source>
        <dbReference type="ARBA" id="ARBA00022695"/>
    </source>
</evidence>
<organism evidence="8 9">
    <name type="scientific">Mucuna pruriens</name>
    <name type="common">Velvet bean</name>
    <name type="synonym">Dolichos pruriens</name>
    <dbReference type="NCBI Taxonomy" id="157652"/>
    <lineage>
        <taxon>Eukaryota</taxon>
        <taxon>Viridiplantae</taxon>
        <taxon>Streptophyta</taxon>
        <taxon>Embryophyta</taxon>
        <taxon>Tracheophyta</taxon>
        <taxon>Spermatophyta</taxon>
        <taxon>Magnoliopsida</taxon>
        <taxon>eudicotyledons</taxon>
        <taxon>Gunneridae</taxon>
        <taxon>Pentapetalae</taxon>
        <taxon>rosids</taxon>
        <taxon>fabids</taxon>
        <taxon>Fabales</taxon>
        <taxon>Fabaceae</taxon>
        <taxon>Papilionoideae</taxon>
        <taxon>50 kb inversion clade</taxon>
        <taxon>NPAAA clade</taxon>
        <taxon>indigoferoid/millettioid clade</taxon>
        <taxon>Phaseoleae</taxon>
        <taxon>Mucuna</taxon>
    </lineage>
</organism>
<evidence type="ECO:0000313" key="8">
    <source>
        <dbReference type="EMBL" id="RDX87946.1"/>
    </source>
</evidence>
<dbReference type="Gene3D" id="3.30.420.10">
    <property type="entry name" value="Ribonuclease H-like superfamily/Ribonuclease H"/>
    <property type="match status" value="1"/>
</dbReference>
<dbReference type="GO" id="GO:0016787">
    <property type="term" value="F:hydrolase activity"/>
    <property type="evidence" value="ECO:0007669"/>
    <property type="project" value="UniProtKB-KW"/>
</dbReference>
<dbReference type="EMBL" id="QJKJ01006091">
    <property type="protein sequence ID" value="RDX87946.1"/>
    <property type="molecule type" value="Genomic_DNA"/>
</dbReference>